<reference evidence="1 2" key="1">
    <citation type="submission" date="2023-08" db="EMBL/GenBank/DDBJ databases">
        <title>A Necator americanus chromosomal reference genome.</title>
        <authorList>
            <person name="Ilik V."/>
            <person name="Petrzelkova K.J."/>
            <person name="Pardy F."/>
            <person name="Fuh T."/>
            <person name="Niatou-Singa F.S."/>
            <person name="Gouil Q."/>
            <person name="Baker L."/>
            <person name="Ritchie M.E."/>
            <person name="Jex A.R."/>
            <person name="Gazzola D."/>
            <person name="Li H."/>
            <person name="Toshio Fujiwara R."/>
            <person name="Zhan B."/>
            <person name="Aroian R.V."/>
            <person name="Pafco B."/>
            <person name="Schwarz E.M."/>
        </authorList>
    </citation>
    <scope>NUCLEOTIDE SEQUENCE [LARGE SCALE GENOMIC DNA]</scope>
    <source>
        <strain evidence="1 2">Aroian</strain>
        <tissue evidence="1">Whole animal</tissue>
    </source>
</reference>
<evidence type="ECO:0000313" key="2">
    <source>
        <dbReference type="Proteomes" id="UP001303046"/>
    </source>
</evidence>
<keyword evidence="2" id="KW-1185">Reference proteome</keyword>
<dbReference type="Proteomes" id="UP001303046">
    <property type="component" value="Unassembled WGS sequence"/>
</dbReference>
<name>A0ABR1CUE8_NECAM</name>
<sequence length="114" mass="12992">MRDRTVIRIENYTIYYGDDDENKVGGCVIDVKNDYKKLVEEFGSTSSRCAFPQLRDRRGRELLIISAHAPTETAEDKPAGSHCRNRRKCEDETRTAIRCARKMVLPSGAQVGQR</sequence>
<comment type="caution">
    <text evidence="1">The sequence shown here is derived from an EMBL/GenBank/DDBJ whole genome shotgun (WGS) entry which is preliminary data.</text>
</comment>
<proteinExistence type="predicted"/>
<evidence type="ECO:0000313" key="1">
    <source>
        <dbReference type="EMBL" id="KAK6741526.1"/>
    </source>
</evidence>
<organism evidence="1 2">
    <name type="scientific">Necator americanus</name>
    <name type="common">Human hookworm</name>
    <dbReference type="NCBI Taxonomy" id="51031"/>
    <lineage>
        <taxon>Eukaryota</taxon>
        <taxon>Metazoa</taxon>
        <taxon>Ecdysozoa</taxon>
        <taxon>Nematoda</taxon>
        <taxon>Chromadorea</taxon>
        <taxon>Rhabditida</taxon>
        <taxon>Rhabditina</taxon>
        <taxon>Rhabditomorpha</taxon>
        <taxon>Strongyloidea</taxon>
        <taxon>Ancylostomatidae</taxon>
        <taxon>Bunostominae</taxon>
        <taxon>Necator</taxon>
    </lineage>
</organism>
<protein>
    <submittedName>
        <fullName evidence="1">Uncharacterized protein</fullName>
    </submittedName>
</protein>
<dbReference type="EMBL" id="JAVFWL010000003">
    <property type="protein sequence ID" value="KAK6741526.1"/>
    <property type="molecule type" value="Genomic_DNA"/>
</dbReference>
<accession>A0ABR1CUE8</accession>
<gene>
    <name evidence="1" type="primary">Necator_chrIII.g10172</name>
    <name evidence="1" type="ORF">RB195_009407</name>
</gene>